<accession>A0A1I7X0T2</accession>
<dbReference type="AlphaFoldDB" id="A0A1I7X0T2"/>
<organism evidence="2 3">
    <name type="scientific">Heterorhabditis bacteriophora</name>
    <name type="common">Entomopathogenic nematode worm</name>
    <dbReference type="NCBI Taxonomy" id="37862"/>
    <lineage>
        <taxon>Eukaryota</taxon>
        <taxon>Metazoa</taxon>
        <taxon>Ecdysozoa</taxon>
        <taxon>Nematoda</taxon>
        <taxon>Chromadorea</taxon>
        <taxon>Rhabditida</taxon>
        <taxon>Rhabditina</taxon>
        <taxon>Rhabditomorpha</taxon>
        <taxon>Strongyloidea</taxon>
        <taxon>Heterorhabditidae</taxon>
        <taxon>Heterorhabditis</taxon>
    </lineage>
</organism>
<reference evidence="3" key="1">
    <citation type="submission" date="2016-11" db="UniProtKB">
        <authorList>
            <consortium name="WormBaseParasite"/>
        </authorList>
    </citation>
    <scope>IDENTIFICATION</scope>
</reference>
<dbReference type="WBParaSite" id="Hba_11060">
    <property type="protein sequence ID" value="Hba_11060"/>
    <property type="gene ID" value="Hba_11060"/>
</dbReference>
<evidence type="ECO:0000313" key="3">
    <source>
        <dbReference type="WBParaSite" id="Hba_11060"/>
    </source>
</evidence>
<sequence length="83" mass="9351">MAPPAPGPIRRRRFSTAKIQPTRIKKVMQSDEEIVLKEVPTPGRMGEFDPNAMRIQMQLMNEDKDRALMPPPALPFGRAKPVA</sequence>
<dbReference type="Proteomes" id="UP000095283">
    <property type="component" value="Unplaced"/>
</dbReference>
<keyword evidence="2" id="KW-1185">Reference proteome</keyword>
<evidence type="ECO:0000313" key="2">
    <source>
        <dbReference type="Proteomes" id="UP000095283"/>
    </source>
</evidence>
<evidence type="ECO:0000256" key="1">
    <source>
        <dbReference type="SAM" id="MobiDB-lite"/>
    </source>
</evidence>
<name>A0A1I7X0T2_HETBA</name>
<protein>
    <submittedName>
        <fullName evidence="3">Cell division cycle protein 26 homolog</fullName>
    </submittedName>
</protein>
<proteinExistence type="predicted"/>
<feature type="region of interest" description="Disordered" evidence="1">
    <location>
        <begin position="1"/>
        <end position="20"/>
    </location>
</feature>